<sequence>MIFPFRDTGPVEFDAPLPEAADLVVIGGGVIGVSTAMFAAQRGLSVVLLEKGRIAAEQSSRNWGWIRVQGRDLAEIPIALEAQALWRDLDVACQGRLGTRTTGVTYLARTEGELGAFEAWLGEARGLGVSSEILGRTAMLRHLGYPRAAWMGALHTPTDMVAEPWAAVPELARLARAEGATLIERCAARGLDRKAGRITGVVTEAGRIRTNAVVLAGGAWSSLFLRRHGVDIPQLSVRSTAMATQPLRRVVDTAAVDDRLAFRPRADGGYTLAPSAFAELFLGPDALRHVRHYLPLALSGEFDVHLRHPQPANWPDAFSTPRHWSGAEQSPFERMRILDPGPNVAKLAEITQRFGTHFPDLGHIDMQAGWGGMIDVLPDVVPVVDRVEALPGLTVCTGMCGHGFGAGPGFGRVALDLATGRDPGHDLSRFRIGRFFDGSPLRPGPNL</sequence>
<accession>A0A222E7W5</accession>
<dbReference type="PANTHER" id="PTHR13847:SF280">
    <property type="entry name" value="D-AMINO ACID DEHYDROGENASE"/>
    <property type="match status" value="1"/>
</dbReference>
<dbReference type="InterPro" id="IPR036188">
    <property type="entry name" value="FAD/NAD-bd_sf"/>
</dbReference>
<dbReference type="KEGG" id="aht:ANTHELSMS3_03672"/>
<dbReference type="SUPFAM" id="SSF51905">
    <property type="entry name" value="FAD/NAD(P)-binding domain"/>
    <property type="match status" value="1"/>
</dbReference>
<evidence type="ECO:0000313" key="5">
    <source>
        <dbReference type="Proteomes" id="UP000203589"/>
    </source>
</evidence>
<evidence type="ECO:0000256" key="1">
    <source>
        <dbReference type="ARBA" id="ARBA00009410"/>
    </source>
</evidence>
<reference evidence="4 5" key="1">
    <citation type="submission" date="2017-07" db="EMBL/GenBank/DDBJ databases">
        <title>Genome Sequence of Antarctobacter heliothermus Strain SMS3 Isolated from a culture of the Diatom Skeletonema marinoi.</title>
        <authorList>
            <person name="Topel M."/>
            <person name="Pinder M.I.M."/>
            <person name="Johansson O.N."/>
            <person name="Kourtchenko O."/>
            <person name="Godhe A."/>
            <person name="Clarke A.K."/>
        </authorList>
    </citation>
    <scope>NUCLEOTIDE SEQUENCE [LARGE SCALE GENOMIC DNA]</scope>
    <source>
        <strain evidence="4 5">SMS3</strain>
    </source>
</reference>
<gene>
    <name evidence="4" type="ORF">ANTHELSMS3_03672</name>
</gene>
<dbReference type="Pfam" id="PF01266">
    <property type="entry name" value="DAO"/>
    <property type="match status" value="1"/>
</dbReference>
<proteinExistence type="inferred from homology"/>
<feature type="domain" description="FAD dependent oxidoreductase" evidence="3">
    <location>
        <begin position="22"/>
        <end position="416"/>
    </location>
</feature>
<dbReference type="GO" id="GO:0005886">
    <property type="term" value="C:plasma membrane"/>
    <property type="evidence" value="ECO:0007669"/>
    <property type="project" value="TreeGrafter"/>
</dbReference>
<dbReference type="GO" id="GO:0008718">
    <property type="term" value="F:D-amino-acid dehydrogenase activity"/>
    <property type="evidence" value="ECO:0007669"/>
    <property type="project" value="TreeGrafter"/>
</dbReference>
<dbReference type="PANTHER" id="PTHR13847">
    <property type="entry name" value="SARCOSINE DEHYDROGENASE-RELATED"/>
    <property type="match status" value="1"/>
</dbReference>
<dbReference type="OrthoDB" id="9787190at2"/>
<keyword evidence="5" id="KW-1185">Reference proteome</keyword>
<dbReference type="EMBL" id="CP022540">
    <property type="protein sequence ID" value="ASP22294.1"/>
    <property type="molecule type" value="Genomic_DNA"/>
</dbReference>
<organism evidence="4 5">
    <name type="scientific">Antarctobacter heliothermus</name>
    <dbReference type="NCBI Taxonomy" id="74033"/>
    <lineage>
        <taxon>Bacteria</taxon>
        <taxon>Pseudomonadati</taxon>
        <taxon>Pseudomonadota</taxon>
        <taxon>Alphaproteobacteria</taxon>
        <taxon>Rhodobacterales</taxon>
        <taxon>Roseobacteraceae</taxon>
        <taxon>Antarctobacter</taxon>
    </lineage>
</organism>
<dbReference type="GO" id="GO:0005737">
    <property type="term" value="C:cytoplasm"/>
    <property type="evidence" value="ECO:0007669"/>
    <property type="project" value="TreeGrafter"/>
</dbReference>
<dbReference type="GO" id="GO:0008115">
    <property type="term" value="F:sarcosine oxidase activity"/>
    <property type="evidence" value="ECO:0007669"/>
    <property type="project" value="UniProtKB-EC"/>
</dbReference>
<dbReference type="InterPro" id="IPR006076">
    <property type="entry name" value="FAD-dep_OxRdtase"/>
</dbReference>
<evidence type="ECO:0000313" key="4">
    <source>
        <dbReference type="EMBL" id="ASP22294.1"/>
    </source>
</evidence>
<dbReference type="AlphaFoldDB" id="A0A222E7W5"/>
<name>A0A222E7W5_9RHOB</name>
<dbReference type="RefSeq" id="WP_094037222.1">
    <property type="nucleotide sequence ID" value="NZ_CP022540.1"/>
</dbReference>
<dbReference type="Gene3D" id="3.50.50.60">
    <property type="entry name" value="FAD/NAD(P)-binding domain"/>
    <property type="match status" value="2"/>
</dbReference>
<keyword evidence="2 4" id="KW-0560">Oxidoreductase</keyword>
<dbReference type="EC" id="1.5.3.1" evidence="4"/>
<dbReference type="GO" id="GO:0055130">
    <property type="term" value="P:D-alanine catabolic process"/>
    <property type="evidence" value="ECO:0007669"/>
    <property type="project" value="TreeGrafter"/>
</dbReference>
<dbReference type="Gene3D" id="3.30.9.10">
    <property type="entry name" value="D-Amino Acid Oxidase, subunit A, domain 2"/>
    <property type="match status" value="2"/>
</dbReference>
<comment type="similarity">
    <text evidence="1">Belongs to the DadA oxidoreductase family.</text>
</comment>
<evidence type="ECO:0000256" key="2">
    <source>
        <dbReference type="ARBA" id="ARBA00023002"/>
    </source>
</evidence>
<evidence type="ECO:0000259" key="3">
    <source>
        <dbReference type="Pfam" id="PF01266"/>
    </source>
</evidence>
<dbReference type="Proteomes" id="UP000203589">
    <property type="component" value="Chromosome"/>
</dbReference>
<protein>
    <submittedName>
        <fullName evidence="4">Monomeric sarcosine oxidase</fullName>
        <ecNumber evidence="4">1.5.3.1</ecNumber>
    </submittedName>
</protein>